<sequence length="218" mass="24292">MANYSGLVDDLIAATENTSTEFLNYVPNMVNRAEERLVKDLDDYGLVTYTSVAVSINNNLMTLPTGTRVVKNFLIEASGSKVNMLLRTDEFINDYWPVSASVGQPKYYAKRDSTTILIAPTPDATYNGRVVHVSRPTTLSSVSETNYFTDLCYDLLFYGCLIEAALFQKDFQLASIYEHKYGGLLELQRNQARRSRRDDMQAPASPAGGDTTIVGQQN</sequence>
<dbReference type="Pfam" id="PF24175">
    <property type="entry name" value="SU10_adaptor"/>
    <property type="match status" value="1"/>
</dbReference>
<evidence type="ECO:0000313" key="2">
    <source>
        <dbReference type="EMBL" id="CAB4167575.1"/>
    </source>
</evidence>
<dbReference type="EMBL" id="LR797357">
    <property type="protein sequence ID" value="CAB4205283.1"/>
    <property type="molecule type" value="Genomic_DNA"/>
</dbReference>
<feature type="region of interest" description="Disordered" evidence="1">
    <location>
        <begin position="192"/>
        <end position="218"/>
    </location>
</feature>
<dbReference type="InterPro" id="IPR056209">
    <property type="entry name" value="SU10_adaptor"/>
</dbReference>
<accession>A0A6J5RK92</accession>
<reference evidence="4" key="1">
    <citation type="submission" date="2020-05" db="EMBL/GenBank/DDBJ databases">
        <authorList>
            <person name="Chiriac C."/>
            <person name="Salcher M."/>
            <person name="Ghai R."/>
            <person name="Kavagutti S V."/>
        </authorList>
    </citation>
    <scope>NUCLEOTIDE SEQUENCE</scope>
</reference>
<evidence type="ECO:0000313" key="5">
    <source>
        <dbReference type="EMBL" id="CAB4205283.1"/>
    </source>
</evidence>
<dbReference type="EMBL" id="LR796826">
    <property type="protein sequence ID" value="CAB4168477.1"/>
    <property type="molecule type" value="Genomic_DNA"/>
</dbReference>
<gene>
    <name evidence="4" type="ORF">UFOVP1292_66</name>
    <name evidence="5" type="ORF">UFOVP1411_57</name>
    <name evidence="2" type="ORF">UFOVP859_29</name>
    <name evidence="3" type="ORF">UFOVP882_26</name>
</gene>
<evidence type="ECO:0000313" key="3">
    <source>
        <dbReference type="EMBL" id="CAB4168477.1"/>
    </source>
</evidence>
<name>A0A6J5RK92_9CAUD</name>
<evidence type="ECO:0000313" key="4">
    <source>
        <dbReference type="EMBL" id="CAB4196462.1"/>
    </source>
</evidence>
<evidence type="ECO:0000256" key="1">
    <source>
        <dbReference type="SAM" id="MobiDB-lite"/>
    </source>
</evidence>
<proteinExistence type="predicted"/>
<protein>
    <submittedName>
        <fullName evidence="4">Uncharacterized protein</fullName>
    </submittedName>
</protein>
<dbReference type="EMBL" id="LR797251">
    <property type="protein sequence ID" value="CAB4196462.1"/>
    <property type="molecule type" value="Genomic_DNA"/>
</dbReference>
<organism evidence="4">
    <name type="scientific">uncultured Caudovirales phage</name>
    <dbReference type="NCBI Taxonomy" id="2100421"/>
    <lineage>
        <taxon>Viruses</taxon>
        <taxon>Duplodnaviria</taxon>
        <taxon>Heunggongvirae</taxon>
        <taxon>Uroviricota</taxon>
        <taxon>Caudoviricetes</taxon>
        <taxon>Peduoviridae</taxon>
        <taxon>Maltschvirus</taxon>
        <taxon>Maltschvirus maltsch</taxon>
    </lineage>
</organism>
<dbReference type="EMBL" id="LR796816">
    <property type="protein sequence ID" value="CAB4167575.1"/>
    <property type="molecule type" value="Genomic_DNA"/>
</dbReference>